<comment type="similarity">
    <text evidence="1">Belongs to the Luc7 family.</text>
</comment>
<feature type="coiled-coil region" evidence="2">
    <location>
        <begin position="94"/>
        <end position="168"/>
    </location>
</feature>
<comment type="caution">
    <text evidence="4">The sequence shown here is derived from an EMBL/GenBank/DDBJ whole genome shotgun (WGS) entry which is preliminary data.</text>
</comment>
<evidence type="ECO:0000256" key="1">
    <source>
        <dbReference type="ARBA" id="ARBA00005655"/>
    </source>
</evidence>
<dbReference type="AlphaFoldDB" id="A0A0V0TEY0"/>
<feature type="region of interest" description="Disordered" evidence="3">
    <location>
        <begin position="236"/>
        <end position="276"/>
    </location>
</feature>
<evidence type="ECO:0000256" key="2">
    <source>
        <dbReference type="SAM" id="Coils"/>
    </source>
</evidence>
<dbReference type="PANTHER" id="PTHR12375">
    <property type="entry name" value="RNA-BINDING PROTEIN LUC7-RELATED"/>
    <property type="match status" value="1"/>
</dbReference>
<dbReference type="GO" id="GO:0006376">
    <property type="term" value="P:mRNA splice site recognition"/>
    <property type="evidence" value="ECO:0007669"/>
    <property type="project" value="InterPro"/>
</dbReference>
<proteinExistence type="inferred from homology"/>
<dbReference type="GO" id="GO:0005685">
    <property type="term" value="C:U1 snRNP"/>
    <property type="evidence" value="ECO:0007669"/>
    <property type="project" value="InterPro"/>
</dbReference>
<reference evidence="4 5" key="1">
    <citation type="submission" date="2015-01" db="EMBL/GenBank/DDBJ databases">
        <title>Evolution of Trichinella species and genotypes.</title>
        <authorList>
            <person name="Korhonen P.K."/>
            <person name="Edoardo P."/>
            <person name="Giuseppe L.R."/>
            <person name="Gasser R.B."/>
        </authorList>
    </citation>
    <scope>NUCLEOTIDE SEQUENCE [LARGE SCALE GENOMIC DNA]</scope>
    <source>
        <strain evidence="4">ISS417</strain>
    </source>
</reference>
<gene>
    <name evidence="4" type="primary">LUC7L2</name>
    <name evidence="4" type="ORF">T05_6186</name>
</gene>
<dbReference type="Proteomes" id="UP000055048">
    <property type="component" value="Unassembled WGS sequence"/>
</dbReference>
<sequence length="368" mass="43373">MTASEQMRKMLDELMGTSRDGDGGKNTLPFTDTRVCRSYLLNCCPHEVLANTRMDMGMCSRVHDPALRADYEKASTERDYFYDVDALDHLERFFRDCDRRMEGAKKRLAETQEELTEDLAEKGNKVLEFNEQIGITLAEAEKLGEEGKVEESLKLMEKVEELRKLKQEADSVFRSSMPPSSYQQQKLRVCEVCSAYLGIHDNDRRLADHFGGKLHMGFVFLREKYAALQKMVKDRRAERCNSDRRNNDRSYHDYRSSSNYTSRDRDSRRSRSRSRDRRSIDGQRLFGYVFFWMHSSLSKYIFAGLVLLQAEHWIGWLRDRGSRFYDESRSSSHRSRCSRSRSNDRNRGSRRSNEERSRSRDYKSRKHE</sequence>
<feature type="region of interest" description="Disordered" evidence="3">
    <location>
        <begin position="326"/>
        <end position="368"/>
    </location>
</feature>
<dbReference type="STRING" id="144512.A0A0V0TEY0"/>
<accession>A0A0V0TEY0</accession>
<feature type="compositionally biased region" description="Basic and acidic residues" evidence="3">
    <location>
        <begin position="341"/>
        <end position="362"/>
    </location>
</feature>
<evidence type="ECO:0000313" key="5">
    <source>
        <dbReference type="Proteomes" id="UP000055048"/>
    </source>
</evidence>
<dbReference type="EMBL" id="JYDJ01000307">
    <property type="protein sequence ID" value="KRX37493.1"/>
    <property type="molecule type" value="Genomic_DNA"/>
</dbReference>
<evidence type="ECO:0000256" key="3">
    <source>
        <dbReference type="SAM" id="MobiDB-lite"/>
    </source>
</evidence>
<keyword evidence="5" id="KW-1185">Reference proteome</keyword>
<organism evidence="4 5">
    <name type="scientific">Trichinella murrelli</name>
    <dbReference type="NCBI Taxonomy" id="144512"/>
    <lineage>
        <taxon>Eukaryota</taxon>
        <taxon>Metazoa</taxon>
        <taxon>Ecdysozoa</taxon>
        <taxon>Nematoda</taxon>
        <taxon>Enoplea</taxon>
        <taxon>Dorylaimia</taxon>
        <taxon>Trichinellida</taxon>
        <taxon>Trichinellidae</taxon>
        <taxon>Trichinella</taxon>
    </lineage>
</organism>
<dbReference type="OrthoDB" id="153872at2759"/>
<dbReference type="Pfam" id="PF03194">
    <property type="entry name" value="LUC7"/>
    <property type="match status" value="1"/>
</dbReference>
<feature type="compositionally biased region" description="Basic and acidic residues" evidence="3">
    <location>
        <begin position="236"/>
        <end position="255"/>
    </location>
</feature>
<name>A0A0V0TEY0_9BILA</name>
<keyword evidence="2" id="KW-0175">Coiled coil</keyword>
<dbReference type="GO" id="GO:0003729">
    <property type="term" value="F:mRNA binding"/>
    <property type="evidence" value="ECO:0007669"/>
    <property type="project" value="InterPro"/>
</dbReference>
<evidence type="ECO:0000313" key="4">
    <source>
        <dbReference type="EMBL" id="KRX37493.1"/>
    </source>
</evidence>
<protein>
    <submittedName>
        <fullName evidence="4">Putative RNA-binding protein Luc7-like 2</fullName>
    </submittedName>
</protein>
<dbReference type="InterPro" id="IPR004882">
    <property type="entry name" value="Luc7-rel"/>
</dbReference>